<dbReference type="InterPro" id="IPR043131">
    <property type="entry name" value="BCAT-like_N"/>
</dbReference>
<dbReference type="CDD" id="cd00449">
    <property type="entry name" value="PLPDE_IV"/>
    <property type="match status" value="1"/>
</dbReference>
<keyword evidence="3" id="KW-0663">Pyridoxal phosphate</keyword>
<evidence type="ECO:0000313" key="5">
    <source>
        <dbReference type="Proteomes" id="UP000316360"/>
    </source>
</evidence>
<organism evidence="4 5">
    <name type="scientific">Aerophobetes bacterium</name>
    <dbReference type="NCBI Taxonomy" id="2030807"/>
    <lineage>
        <taxon>Bacteria</taxon>
        <taxon>Candidatus Aerophobota</taxon>
    </lineage>
</organism>
<dbReference type="Pfam" id="PF01063">
    <property type="entry name" value="Aminotran_4"/>
    <property type="match status" value="1"/>
</dbReference>
<comment type="similarity">
    <text evidence="2">Belongs to the class-IV pyridoxal-phosphate-dependent aminotransferase family.</text>
</comment>
<dbReference type="GO" id="GO:0005829">
    <property type="term" value="C:cytosol"/>
    <property type="evidence" value="ECO:0007669"/>
    <property type="project" value="TreeGrafter"/>
</dbReference>
<dbReference type="PANTHER" id="PTHR42743">
    <property type="entry name" value="AMINO-ACID AMINOTRANSFERASE"/>
    <property type="match status" value="1"/>
</dbReference>
<dbReference type="GO" id="GO:0008483">
    <property type="term" value="F:transaminase activity"/>
    <property type="evidence" value="ECO:0007669"/>
    <property type="project" value="UniProtKB-KW"/>
</dbReference>
<proteinExistence type="inferred from homology"/>
<accession>A0A523RUG5</accession>
<evidence type="ECO:0000313" key="4">
    <source>
        <dbReference type="EMBL" id="TET09430.1"/>
    </source>
</evidence>
<keyword evidence="4" id="KW-0032">Aminotransferase</keyword>
<dbReference type="Proteomes" id="UP000316360">
    <property type="component" value="Unassembled WGS sequence"/>
</dbReference>
<dbReference type="SUPFAM" id="SSF56752">
    <property type="entry name" value="D-aminoacid aminotransferase-like PLP-dependent enzymes"/>
    <property type="match status" value="1"/>
</dbReference>
<comment type="caution">
    <text evidence="4">The sequence shown here is derived from an EMBL/GenBank/DDBJ whole genome shotgun (WGS) entry which is preliminary data.</text>
</comment>
<dbReference type="InterPro" id="IPR001544">
    <property type="entry name" value="Aminotrans_IV"/>
</dbReference>
<dbReference type="FunFam" id="3.20.10.10:FF:000002">
    <property type="entry name" value="D-alanine aminotransferase"/>
    <property type="match status" value="1"/>
</dbReference>
<dbReference type="Gene3D" id="3.20.10.10">
    <property type="entry name" value="D-amino Acid Aminotransferase, subunit A, domain 2"/>
    <property type="match status" value="1"/>
</dbReference>
<dbReference type="Gene3D" id="3.30.470.10">
    <property type="match status" value="1"/>
</dbReference>
<reference evidence="4 5" key="1">
    <citation type="submission" date="2019-03" db="EMBL/GenBank/DDBJ databases">
        <title>Metabolic potential of uncultured bacteria and archaea associated with petroleum seepage in deep-sea sediments.</title>
        <authorList>
            <person name="Dong X."/>
            <person name="Hubert C."/>
        </authorList>
    </citation>
    <scope>NUCLEOTIDE SEQUENCE [LARGE SCALE GENOMIC DNA]</scope>
    <source>
        <strain evidence="4">E44_bin7</strain>
    </source>
</reference>
<evidence type="ECO:0000256" key="1">
    <source>
        <dbReference type="ARBA" id="ARBA00001933"/>
    </source>
</evidence>
<evidence type="ECO:0000256" key="2">
    <source>
        <dbReference type="ARBA" id="ARBA00009320"/>
    </source>
</evidence>
<feature type="non-terminal residue" evidence="4">
    <location>
        <position position="1"/>
    </location>
</feature>
<dbReference type="InterPro" id="IPR043132">
    <property type="entry name" value="BCAT-like_C"/>
</dbReference>
<name>A0A523RUG5_UNCAE</name>
<protein>
    <submittedName>
        <fullName evidence="4">Branched-chain amino acid aminotransferase</fullName>
    </submittedName>
</protein>
<comment type="cofactor">
    <cofactor evidence="1">
        <name>pyridoxal 5'-phosphate</name>
        <dbReference type="ChEBI" id="CHEBI:597326"/>
    </cofactor>
</comment>
<dbReference type="PANTHER" id="PTHR42743:SF11">
    <property type="entry name" value="AMINODEOXYCHORISMATE LYASE"/>
    <property type="match status" value="1"/>
</dbReference>
<dbReference type="EMBL" id="SOKJ01000289">
    <property type="protein sequence ID" value="TET09430.1"/>
    <property type="molecule type" value="Genomic_DNA"/>
</dbReference>
<dbReference type="InterPro" id="IPR050571">
    <property type="entry name" value="Class-IV_PLP-Dep_Aminotrnsfr"/>
</dbReference>
<dbReference type="InterPro" id="IPR036038">
    <property type="entry name" value="Aminotransferase-like"/>
</dbReference>
<keyword evidence="4" id="KW-0808">Transferase</keyword>
<evidence type="ECO:0000256" key="3">
    <source>
        <dbReference type="ARBA" id="ARBA00022898"/>
    </source>
</evidence>
<dbReference type="GO" id="GO:0008652">
    <property type="term" value="P:amino acid biosynthetic process"/>
    <property type="evidence" value="ECO:0007669"/>
    <property type="project" value="UniProtKB-ARBA"/>
</dbReference>
<gene>
    <name evidence="4" type="ORF">E3J84_05095</name>
</gene>
<sequence length="291" mass="32588">KIYINGKFFKQSQALISVNEGGFLFGEGLFETMRAYSGSVFRLTEHLERILGSCHFLKLPFKENAQSLTEKINQTLGVNKLFDAYLKLIISSGINKGSLTDTSSSPTLIIIAREFEPYPQRIYKEGFKAITSKIRRNPYSPLAQHKSLNFLENVLGKREAEERGKKEAIFIDPQGNLTEGATTNIFLVKQGSVISPALNSMILPGITRKVVLEISSNLGMPIEERKVELKELYEAEEAFLTNSLIEIMPLVQVDSHIIGKGVSGTLTQKLKKEYQKKVSLELSLSSNRKMP</sequence>
<dbReference type="GO" id="GO:0046394">
    <property type="term" value="P:carboxylic acid biosynthetic process"/>
    <property type="evidence" value="ECO:0007669"/>
    <property type="project" value="UniProtKB-ARBA"/>
</dbReference>
<dbReference type="AlphaFoldDB" id="A0A523RUG5"/>